<organism evidence="2 4">
    <name type="scientific">Phaedon cochleariae</name>
    <name type="common">Mustard beetle</name>
    <dbReference type="NCBI Taxonomy" id="80249"/>
    <lineage>
        <taxon>Eukaryota</taxon>
        <taxon>Metazoa</taxon>
        <taxon>Ecdysozoa</taxon>
        <taxon>Arthropoda</taxon>
        <taxon>Hexapoda</taxon>
        <taxon>Insecta</taxon>
        <taxon>Pterygota</taxon>
        <taxon>Neoptera</taxon>
        <taxon>Endopterygota</taxon>
        <taxon>Coleoptera</taxon>
        <taxon>Polyphaga</taxon>
        <taxon>Cucujiformia</taxon>
        <taxon>Chrysomeloidea</taxon>
        <taxon>Chrysomelidae</taxon>
        <taxon>Chrysomelinae</taxon>
        <taxon>Chrysomelini</taxon>
        <taxon>Phaedon</taxon>
    </lineage>
</organism>
<reference evidence="2" key="1">
    <citation type="submission" date="2022-01" db="EMBL/GenBank/DDBJ databases">
        <authorList>
            <person name="King R."/>
        </authorList>
    </citation>
    <scope>NUCLEOTIDE SEQUENCE</scope>
</reference>
<dbReference type="AlphaFoldDB" id="A0A9N9SJ81"/>
<evidence type="ECO:0000313" key="2">
    <source>
        <dbReference type="EMBL" id="CAG9820363.1"/>
    </source>
</evidence>
<proteinExistence type="inferred from homology"/>
<dbReference type="CDD" id="cd21451">
    <property type="entry name" value="DLC-like_TCTEX1D"/>
    <property type="match status" value="1"/>
</dbReference>
<dbReference type="PANTHER" id="PTHR21255:SF65">
    <property type="entry name" value="TCTEX1 DOMAIN-CONTAINING PROTEIN 2"/>
    <property type="match status" value="1"/>
</dbReference>
<evidence type="ECO:0000313" key="3">
    <source>
        <dbReference type="EMBL" id="CAG9820378.1"/>
    </source>
</evidence>
<comment type="similarity">
    <text evidence="1">Belongs to the dynein light chain Tctex-type family.</text>
</comment>
<evidence type="ECO:0000313" key="4">
    <source>
        <dbReference type="Proteomes" id="UP001153737"/>
    </source>
</evidence>
<dbReference type="Pfam" id="PF03645">
    <property type="entry name" value="Tctex-1"/>
    <property type="match status" value="1"/>
</dbReference>
<dbReference type="Proteomes" id="UP001153737">
    <property type="component" value="Chromosome 4"/>
</dbReference>
<dbReference type="InterPro" id="IPR005334">
    <property type="entry name" value="Tctex-1-like"/>
</dbReference>
<reference evidence="2" key="2">
    <citation type="submission" date="2022-10" db="EMBL/GenBank/DDBJ databases">
        <authorList>
            <consortium name="ENA_rothamsted_submissions"/>
            <consortium name="culmorum"/>
            <person name="King R."/>
        </authorList>
    </citation>
    <scope>NUCLEOTIDE SEQUENCE</scope>
</reference>
<gene>
    <name evidence="2" type="ORF">PHAECO_LOCUS7938</name>
    <name evidence="3" type="ORF">PHAECO_LOCUS8004</name>
</gene>
<protein>
    <submittedName>
        <fullName evidence="2">Uncharacterized protein</fullName>
    </submittedName>
</protein>
<accession>A0A9N9SJ81</accession>
<dbReference type="Gene3D" id="3.30.1140.40">
    <property type="entry name" value="Tctex-1"/>
    <property type="match status" value="1"/>
</dbReference>
<dbReference type="InterPro" id="IPR038586">
    <property type="entry name" value="Tctex-1-like_sf"/>
</dbReference>
<dbReference type="PANTHER" id="PTHR21255">
    <property type="entry name" value="T-COMPLEX-ASSOCIATED-TESTIS-EXPRESSED 1/ DYNEIN LIGHT CHAIN"/>
    <property type="match status" value="1"/>
</dbReference>
<name>A0A9N9SJ81_PHACE</name>
<keyword evidence="4" id="KW-1185">Reference proteome</keyword>
<evidence type="ECO:0000256" key="1">
    <source>
        <dbReference type="ARBA" id="ARBA00005361"/>
    </source>
</evidence>
<sequence length="132" mass="15158">MSTLSLMTPKCGDTLKYSNTYKLESDNPFNPEKVDNILKMVLMEAMENLIYDSDKCSKQAKWAASTIISKVLEFHFERYKIISLVTIGEKNSQDVTSICSFLWDAEKDRFATFSMENTHVFGIACCFGLYYE</sequence>
<dbReference type="EMBL" id="OU896710">
    <property type="protein sequence ID" value="CAG9820363.1"/>
    <property type="molecule type" value="Genomic_DNA"/>
</dbReference>
<dbReference type="GO" id="GO:0045505">
    <property type="term" value="F:dynein intermediate chain binding"/>
    <property type="evidence" value="ECO:0007669"/>
    <property type="project" value="TreeGrafter"/>
</dbReference>
<dbReference type="EMBL" id="OU896710">
    <property type="protein sequence ID" value="CAG9820378.1"/>
    <property type="molecule type" value="Genomic_DNA"/>
</dbReference>
<dbReference type="GO" id="GO:0007018">
    <property type="term" value="P:microtubule-based movement"/>
    <property type="evidence" value="ECO:0007669"/>
    <property type="project" value="TreeGrafter"/>
</dbReference>
<dbReference type="OrthoDB" id="10248487at2759"/>
<dbReference type="GO" id="GO:0005737">
    <property type="term" value="C:cytoplasm"/>
    <property type="evidence" value="ECO:0007669"/>
    <property type="project" value="TreeGrafter"/>
</dbReference>
<dbReference type="GO" id="GO:0005868">
    <property type="term" value="C:cytoplasmic dynein complex"/>
    <property type="evidence" value="ECO:0007669"/>
    <property type="project" value="TreeGrafter"/>
</dbReference>